<feature type="region of interest" description="Disordered" evidence="1">
    <location>
        <begin position="1"/>
        <end position="24"/>
    </location>
</feature>
<sequence length="117" mass="13172">MCRWGQLRRNGIPPNHPPNTLFQPSTLSFTRRPTHHINKYIKLLAHLSVRPVALPQLPAELAPDDDRPERTVGDSRRSADCVARVTLLHICFAVVIPVRLHSGERSVDPAEHLPQVV</sequence>
<reference evidence="2 3" key="1">
    <citation type="journal article" date="2022" name="bioRxiv">
        <title>Genomics of Preaxostyla Flagellates Illuminates Evolutionary Transitions and the Path Towards Mitochondrial Loss.</title>
        <authorList>
            <person name="Novak L.V.F."/>
            <person name="Treitli S.C."/>
            <person name="Pyrih J."/>
            <person name="Halakuc P."/>
            <person name="Pipaliya S.V."/>
            <person name="Vacek V."/>
            <person name="Brzon O."/>
            <person name="Soukal P."/>
            <person name="Eme L."/>
            <person name="Dacks J.B."/>
            <person name="Karnkowska A."/>
            <person name="Elias M."/>
            <person name="Hampl V."/>
        </authorList>
    </citation>
    <scope>NUCLEOTIDE SEQUENCE [LARGE SCALE GENOMIC DNA]</scope>
    <source>
        <strain evidence="2">NAU3</strain>
        <tissue evidence="2">Gut</tissue>
    </source>
</reference>
<dbReference type="EMBL" id="JARBJD010000247">
    <property type="protein sequence ID" value="KAK2945809.1"/>
    <property type="molecule type" value="Genomic_DNA"/>
</dbReference>
<protein>
    <submittedName>
        <fullName evidence="2">Uncharacterized protein</fullName>
    </submittedName>
</protein>
<keyword evidence="3" id="KW-1185">Reference proteome</keyword>
<gene>
    <name evidence="2" type="ORF">BLNAU_19297</name>
</gene>
<organism evidence="2 3">
    <name type="scientific">Blattamonas nauphoetae</name>
    <dbReference type="NCBI Taxonomy" id="2049346"/>
    <lineage>
        <taxon>Eukaryota</taxon>
        <taxon>Metamonada</taxon>
        <taxon>Preaxostyla</taxon>
        <taxon>Oxymonadida</taxon>
        <taxon>Blattamonas</taxon>
    </lineage>
</organism>
<proteinExistence type="predicted"/>
<evidence type="ECO:0000256" key="1">
    <source>
        <dbReference type="SAM" id="MobiDB-lite"/>
    </source>
</evidence>
<name>A0ABQ9X209_9EUKA</name>
<comment type="caution">
    <text evidence="2">The sequence shown here is derived from an EMBL/GenBank/DDBJ whole genome shotgun (WGS) entry which is preliminary data.</text>
</comment>
<dbReference type="Proteomes" id="UP001281761">
    <property type="component" value="Unassembled WGS sequence"/>
</dbReference>
<evidence type="ECO:0000313" key="2">
    <source>
        <dbReference type="EMBL" id="KAK2945809.1"/>
    </source>
</evidence>
<evidence type="ECO:0000313" key="3">
    <source>
        <dbReference type="Proteomes" id="UP001281761"/>
    </source>
</evidence>
<accession>A0ABQ9X209</accession>